<dbReference type="InterPro" id="IPR040423">
    <property type="entry name" value="PEA_transferase"/>
</dbReference>
<gene>
    <name evidence="8" type="ORF">PN838_17800</name>
</gene>
<dbReference type="PANTHER" id="PTHR30443:SF0">
    <property type="entry name" value="PHOSPHOETHANOLAMINE TRANSFERASE EPTA"/>
    <property type="match status" value="1"/>
</dbReference>
<dbReference type="SUPFAM" id="SSF53649">
    <property type="entry name" value="Alkaline phosphatase-like"/>
    <property type="match status" value="1"/>
</dbReference>
<evidence type="ECO:0000313" key="9">
    <source>
        <dbReference type="Proteomes" id="UP001528411"/>
    </source>
</evidence>
<accession>A0ABT5FGX3</accession>
<keyword evidence="9" id="KW-1185">Reference proteome</keyword>
<dbReference type="EMBL" id="JAQOMS010000002">
    <property type="protein sequence ID" value="MDC2890272.1"/>
    <property type="molecule type" value="Genomic_DNA"/>
</dbReference>
<evidence type="ECO:0000256" key="3">
    <source>
        <dbReference type="ARBA" id="ARBA00022679"/>
    </source>
</evidence>
<keyword evidence="4" id="KW-0812">Transmembrane</keyword>
<dbReference type="Gene3D" id="3.40.720.10">
    <property type="entry name" value="Alkaline Phosphatase, subunit A"/>
    <property type="match status" value="1"/>
</dbReference>
<keyword evidence="3" id="KW-0808">Transferase</keyword>
<evidence type="ECO:0000259" key="7">
    <source>
        <dbReference type="Pfam" id="PF00884"/>
    </source>
</evidence>
<dbReference type="CDD" id="cd16017">
    <property type="entry name" value="LptA"/>
    <property type="match status" value="1"/>
</dbReference>
<evidence type="ECO:0000313" key="8">
    <source>
        <dbReference type="EMBL" id="MDC2890272.1"/>
    </source>
</evidence>
<evidence type="ECO:0000256" key="4">
    <source>
        <dbReference type="ARBA" id="ARBA00022692"/>
    </source>
</evidence>
<evidence type="ECO:0000256" key="6">
    <source>
        <dbReference type="ARBA" id="ARBA00023136"/>
    </source>
</evidence>
<protein>
    <submittedName>
        <fullName evidence="8">Sulfatase-like hydrolase/transferase</fullName>
    </submittedName>
</protein>
<comment type="subcellular location">
    <subcellularLocation>
        <location evidence="1">Cell membrane</location>
        <topology evidence="1">Multi-pass membrane protein</topology>
    </subcellularLocation>
</comment>
<dbReference type="InterPro" id="IPR017850">
    <property type="entry name" value="Alkaline_phosphatase_core_sf"/>
</dbReference>
<keyword evidence="2" id="KW-1003">Cell membrane</keyword>
<name>A0ABT5FGX3_9GAMM</name>
<dbReference type="Proteomes" id="UP001528411">
    <property type="component" value="Unassembled WGS sequence"/>
</dbReference>
<dbReference type="RefSeq" id="WP_272181508.1">
    <property type="nucleotide sequence ID" value="NZ_JAQOMS010000002.1"/>
</dbReference>
<feature type="domain" description="Sulfatase N-terminal" evidence="7">
    <location>
        <begin position="39"/>
        <end position="277"/>
    </location>
</feature>
<evidence type="ECO:0000256" key="2">
    <source>
        <dbReference type="ARBA" id="ARBA00022475"/>
    </source>
</evidence>
<reference evidence="8 9" key="1">
    <citation type="submission" date="2023-01" db="EMBL/GenBank/DDBJ databases">
        <title>Psychrosphaera sp. nov., isolated from marine algae.</title>
        <authorList>
            <person name="Bayburt H."/>
            <person name="Choi B.J."/>
            <person name="Kim J.M."/>
            <person name="Choi D.G."/>
            <person name="Jeon C.O."/>
        </authorList>
    </citation>
    <scope>NUCLEOTIDE SEQUENCE [LARGE SCALE GENOMIC DNA]</scope>
    <source>
        <strain evidence="8 9">G1-22</strain>
    </source>
</reference>
<keyword evidence="5" id="KW-1133">Transmembrane helix</keyword>
<dbReference type="InterPro" id="IPR058130">
    <property type="entry name" value="PEA_transf_C"/>
</dbReference>
<dbReference type="PANTHER" id="PTHR30443">
    <property type="entry name" value="INNER MEMBRANE PROTEIN"/>
    <property type="match status" value="1"/>
</dbReference>
<comment type="caution">
    <text evidence="8">The sequence shown here is derived from an EMBL/GenBank/DDBJ whole genome shotgun (WGS) entry which is preliminary data.</text>
</comment>
<evidence type="ECO:0000256" key="1">
    <source>
        <dbReference type="ARBA" id="ARBA00004651"/>
    </source>
</evidence>
<sequence length="290" mass="32618">MPWSYIINTNRYYASLNNSTDGQMPLPDGQFSNTKKMVFVLVIGETARSDNFSLYGYPKNTNPKLQQTPNLLVFKNTQSCTTYTTGSLACMLSHTEKVANFEALPTYLARHGADVIWRTNNWGEPAIDVSSYVKASDLRSSCQGEGCRLDEALLTNLIETIESSTKQKIFIVLHTKGSHGPSYYSRYTASFNQFKPVCRDEEISKCTSQELINAYDNTILYTDHFLATLIAKLESLQSIPSAMMYISDHGESLGEQGLYLHGTPYSFAPDYQKTSPFCYGLQIRCNRISK</sequence>
<dbReference type="Pfam" id="PF00884">
    <property type="entry name" value="Sulfatase"/>
    <property type="match status" value="1"/>
</dbReference>
<proteinExistence type="predicted"/>
<keyword evidence="6" id="KW-0472">Membrane</keyword>
<organism evidence="8 9">
    <name type="scientific">Psychrosphaera algicola</name>
    <dbReference type="NCBI Taxonomy" id="3023714"/>
    <lineage>
        <taxon>Bacteria</taxon>
        <taxon>Pseudomonadati</taxon>
        <taxon>Pseudomonadota</taxon>
        <taxon>Gammaproteobacteria</taxon>
        <taxon>Alteromonadales</taxon>
        <taxon>Pseudoalteromonadaceae</taxon>
        <taxon>Psychrosphaera</taxon>
    </lineage>
</organism>
<evidence type="ECO:0000256" key="5">
    <source>
        <dbReference type="ARBA" id="ARBA00022989"/>
    </source>
</evidence>
<dbReference type="InterPro" id="IPR000917">
    <property type="entry name" value="Sulfatase_N"/>
</dbReference>